<dbReference type="SMART" id="SM00116">
    <property type="entry name" value="CBS"/>
    <property type="match status" value="4"/>
</dbReference>
<dbReference type="Pfam" id="PF00571">
    <property type="entry name" value="CBS"/>
    <property type="match status" value="4"/>
</dbReference>
<evidence type="ECO:0000313" key="7">
    <source>
        <dbReference type="Proteomes" id="UP000257123"/>
    </source>
</evidence>
<keyword evidence="4" id="KW-0418">Kinase</keyword>
<dbReference type="EMBL" id="NMUE01000086">
    <property type="protein sequence ID" value="RFA92382.1"/>
    <property type="molecule type" value="Genomic_DNA"/>
</dbReference>
<dbReference type="CDD" id="cd02205">
    <property type="entry name" value="CBS_pair_SF"/>
    <property type="match status" value="1"/>
</dbReference>
<keyword evidence="1 2" id="KW-0129">CBS domain</keyword>
<feature type="domain" description="CBS" evidence="3">
    <location>
        <begin position="150"/>
        <end position="208"/>
    </location>
</feature>
<comment type="caution">
    <text evidence="4">The sequence shown here is derived from an EMBL/GenBank/DDBJ whole genome shotgun (WGS) entry which is preliminary data.</text>
</comment>
<dbReference type="RefSeq" id="WP_116422184.1">
    <property type="nucleotide sequence ID" value="NZ_NMUE01000086.1"/>
</dbReference>
<protein>
    <submittedName>
        <fullName evidence="4">Histidine kinase</fullName>
    </submittedName>
</protein>
<dbReference type="InterPro" id="IPR000644">
    <property type="entry name" value="CBS_dom"/>
</dbReference>
<dbReference type="OrthoDB" id="43333at2157"/>
<evidence type="ECO:0000313" key="6">
    <source>
        <dbReference type="Proteomes" id="UP000256877"/>
    </source>
</evidence>
<feature type="domain" description="CBS" evidence="3">
    <location>
        <begin position="12"/>
        <end position="68"/>
    </location>
</feature>
<reference evidence="6 7" key="1">
    <citation type="submission" date="2017-07" db="EMBL/GenBank/DDBJ databases">
        <title>Draft genome sequence of aerobic hyperthermophilic archaea, Pyrobaculum aerophilum YKB31 and YKB32.</title>
        <authorList>
            <person name="Mochizuki T."/>
            <person name="Berliner A.J."/>
            <person name="Yoshida-Takashima Y."/>
            <person name="Takaki Y."/>
            <person name="Nunoura T."/>
            <person name="Takai K."/>
        </authorList>
    </citation>
    <scope>NUCLEOTIDE SEQUENCE [LARGE SCALE GENOMIC DNA]</scope>
    <source>
        <strain evidence="4 7">YKB31</strain>
        <strain evidence="5 6">YKB32</strain>
    </source>
</reference>
<dbReference type="PROSITE" id="PS51371">
    <property type="entry name" value="CBS"/>
    <property type="match status" value="4"/>
</dbReference>
<dbReference type="PANTHER" id="PTHR43080">
    <property type="entry name" value="CBS DOMAIN-CONTAINING PROTEIN CBSX3, MITOCHONDRIAL"/>
    <property type="match status" value="1"/>
</dbReference>
<evidence type="ECO:0000313" key="4">
    <source>
        <dbReference type="EMBL" id="RFA92382.1"/>
    </source>
</evidence>
<dbReference type="PANTHER" id="PTHR43080:SF2">
    <property type="entry name" value="CBS DOMAIN-CONTAINING PROTEIN"/>
    <property type="match status" value="1"/>
</dbReference>
<evidence type="ECO:0000256" key="2">
    <source>
        <dbReference type="PROSITE-ProRule" id="PRU00703"/>
    </source>
</evidence>
<keyword evidence="4" id="KW-0808">Transferase</keyword>
<dbReference type="GO" id="GO:0016301">
    <property type="term" value="F:kinase activity"/>
    <property type="evidence" value="ECO:0007669"/>
    <property type="project" value="UniProtKB-KW"/>
</dbReference>
<dbReference type="InterPro" id="IPR051257">
    <property type="entry name" value="Diverse_CBS-Domain"/>
</dbReference>
<dbReference type="Proteomes" id="UP000256877">
    <property type="component" value="Unassembled WGS sequence"/>
</dbReference>
<feature type="domain" description="CBS" evidence="3">
    <location>
        <begin position="87"/>
        <end position="146"/>
    </location>
</feature>
<dbReference type="EMBL" id="NMUF01000086">
    <property type="protein sequence ID" value="RFA94484.1"/>
    <property type="molecule type" value="Genomic_DNA"/>
</dbReference>
<evidence type="ECO:0000313" key="5">
    <source>
        <dbReference type="EMBL" id="RFA94484.1"/>
    </source>
</evidence>
<dbReference type="SUPFAM" id="SSF54631">
    <property type="entry name" value="CBS-domain pair"/>
    <property type="match status" value="3"/>
</dbReference>
<gene>
    <name evidence="4" type="ORF">CGL51_14245</name>
    <name evidence="5" type="ORF">CGL52_14390</name>
</gene>
<accession>A0A371QU48</accession>
<dbReference type="InterPro" id="IPR046342">
    <property type="entry name" value="CBS_dom_sf"/>
</dbReference>
<evidence type="ECO:0000259" key="3">
    <source>
        <dbReference type="PROSITE" id="PS51371"/>
    </source>
</evidence>
<name>A0A371QU48_9CREN</name>
<dbReference type="AlphaFoldDB" id="A0A371QU48"/>
<proteinExistence type="predicted"/>
<feature type="domain" description="CBS" evidence="3">
    <location>
        <begin position="225"/>
        <end position="282"/>
    </location>
</feature>
<sequence length="282" mass="31763">MDLFNRPVIEFATKNVVTVGEKEKVLNAMKTMVNLDIRRLPIIRGDKLVGIITMLDILDAIYSWISDKTAEGSLYSDIYMKNVIEIGTRSVISARPETPVAEVISLFLRHNFGSMPIVDEAGRLVGIFTEWDVLKLASQLDFPHRVRDVMTRIIYVLTPYSTVMDVLEGITIYKFRRYPIVDENGKVVAMLHAKDVLKYFADDETIEKIKQGAVEEVVNNYVINIAKSPIFLAKPDDSVIDVIKKMLEYDVGGVPVVNEEGTAVIGMVTEKTLMLLFEESAQ</sequence>
<evidence type="ECO:0000256" key="1">
    <source>
        <dbReference type="ARBA" id="ARBA00023122"/>
    </source>
</evidence>
<dbReference type="Proteomes" id="UP000257123">
    <property type="component" value="Unassembled WGS sequence"/>
</dbReference>
<organism evidence="4 7">
    <name type="scientific">Pyrobaculum aerophilum</name>
    <dbReference type="NCBI Taxonomy" id="13773"/>
    <lineage>
        <taxon>Archaea</taxon>
        <taxon>Thermoproteota</taxon>
        <taxon>Thermoprotei</taxon>
        <taxon>Thermoproteales</taxon>
        <taxon>Thermoproteaceae</taxon>
        <taxon>Pyrobaculum</taxon>
    </lineage>
</organism>
<dbReference type="Gene3D" id="3.10.580.10">
    <property type="entry name" value="CBS-domain"/>
    <property type="match status" value="2"/>
</dbReference>